<reference evidence="2 3" key="1">
    <citation type="submission" date="2019-07" db="EMBL/GenBank/DDBJ databases">
        <title>Paenibacillus thiaminolyticus NRRL B-4156.</title>
        <authorList>
            <person name="Hehnly C."/>
            <person name="Zhang L."/>
        </authorList>
    </citation>
    <scope>NUCLEOTIDE SEQUENCE [LARGE SCALE GENOMIC DNA]</scope>
    <source>
        <strain evidence="2 3">NRRL B-4156</strain>
    </source>
</reference>
<dbReference type="AlphaFoldDB" id="A0AAP9DS50"/>
<sequence length="107" mass="12280">MGSMLKLPSNEVTAGMLVMMLYFLKNGLPSKDAYQKLADRLGLSAAQRNARMHRDQRLHWENRVQQAVRLLRDLGYLQPYVPGKNRGYWELSDEARALFDRIASVTA</sequence>
<gene>
    <name evidence="2" type="ORF">FLT43_05825</name>
</gene>
<evidence type="ECO:0000313" key="2">
    <source>
        <dbReference type="EMBL" id="QDM43077.1"/>
    </source>
</evidence>
<dbReference type="EMBL" id="CP041405">
    <property type="protein sequence ID" value="QDM43077.1"/>
    <property type="molecule type" value="Genomic_DNA"/>
</dbReference>
<feature type="domain" description="Restriction system protein Mrr-like N-terminal" evidence="1">
    <location>
        <begin position="24"/>
        <end position="99"/>
    </location>
</feature>
<name>A0AAP9DS50_PANTH</name>
<protein>
    <recommendedName>
        <fullName evidence="1">Restriction system protein Mrr-like N-terminal domain-containing protein</fullName>
    </recommendedName>
</protein>
<evidence type="ECO:0000313" key="3">
    <source>
        <dbReference type="Proteomes" id="UP000315377"/>
    </source>
</evidence>
<organism evidence="2 3">
    <name type="scientific">Paenibacillus thiaminolyticus</name>
    <name type="common">Bacillus thiaminolyticus</name>
    <dbReference type="NCBI Taxonomy" id="49283"/>
    <lineage>
        <taxon>Bacteria</taxon>
        <taxon>Bacillati</taxon>
        <taxon>Bacillota</taxon>
        <taxon>Bacilli</taxon>
        <taxon>Bacillales</taxon>
        <taxon>Paenibacillaceae</taxon>
        <taxon>Paenibacillus</taxon>
    </lineage>
</organism>
<evidence type="ECO:0000259" key="1">
    <source>
        <dbReference type="Pfam" id="PF14338"/>
    </source>
</evidence>
<dbReference type="Pfam" id="PF14338">
    <property type="entry name" value="Mrr_N"/>
    <property type="match status" value="1"/>
</dbReference>
<dbReference type="InterPro" id="IPR025745">
    <property type="entry name" value="Mrr-like_N_dom"/>
</dbReference>
<proteinExistence type="predicted"/>
<accession>A0AAP9DS50</accession>
<dbReference type="Proteomes" id="UP000315377">
    <property type="component" value="Chromosome"/>
</dbReference>